<name>A0ACB1ARD9_MELEN</name>
<keyword evidence="2" id="KW-1185">Reference proteome</keyword>
<dbReference type="Proteomes" id="UP001497535">
    <property type="component" value="Unassembled WGS sequence"/>
</dbReference>
<dbReference type="EMBL" id="CAVMJV010000107">
    <property type="protein sequence ID" value="CAK5100093.1"/>
    <property type="molecule type" value="Genomic_DNA"/>
</dbReference>
<evidence type="ECO:0000313" key="1">
    <source>
        <dbReference type="EMBL" id="CAK5100093.1"/>
    </source>
</evidence>
<gene>
    <name evidence="1" type="ORF">MENTE1834_LOCUS41982</name>
</gene>
<accession>A0ACB1ARD9</accession>
<evidence type="ECO:0000313" key="2">
    <source>
        <dbReference type="Proteomes" id="UP001497535"/>
    </source>
</evidence>
<organism evidence="1 2">
    <name type="scientific">Meloidogyne enterolobii</name>
    <name type="common">Root-knot nematode worm</name>
    <name type="synonym">Meloidogyne mayaguensis</name>
    <dbReference type="NCBI Taxonomy" id="390850"/>
    <lineage>
        <taxon>Eukaryota</taxon>
        <taxon>Metazoa</taxon>
        <taxon>Ecdysozoa</taxon>
        <taxon>Nematoda</taxon>
        <taxon>Chromadorea</taxon>
        <taxon>Rhabditida</taxon>
        <taxon>Tylenchina</taxon>
        <taxon>Tylenchomorpha</taxon>
        <taxon>Tylenchoidea</taxon>
        <taxon>Meloidogynidae</taxon>
        <taxon>Meloidogyninae</taxon>
        <taxon>Meloidogyne</taxon>
    </lineage>
</organism>
<proteinExistence type="predicted"/>
<reference evidence="1" key="1">
    <citation type="submission" date="2023-11" db="EMBL/GenBank/DDBJ databases">
        <authorList>
            <person name="Poullet M."/>
        </authorList>
    </citation>
    <scope>NUCLEOTIDE SEQUENCE</scope>
    <source>
        <strain evidence="1">E1834</strain>
    </source>
</reference>
<comment type="caution">
    <text evidence="1">The sequence shown here is derived from an EMBL/GenBank/DDBJ whole genome shotgun (WGS) entry which is preliminary data.</text>
</comment>
<protein>
    <submittedName>
        <fullName evidence="1">Uncharacterized protein</fullName>
    </submittedName>
</protein>
<sequence>MFCLCKILQIFQLKIIFFKSFVRSLTMDKWKDSELEKMKVGGNVKAREFLESQPDFKPEWTIIEKYNSKAAALLRDKVLFYFWGIDHFETIFKKIFLNSSKFFKVSAESEGKVWSYETSPARNYQPIKSEMSKPLSSGRVESLHSDDFDGFQNSGQSNSRYSGFGNPQFQQKMSFYSNSQSEMLTGALNSLSMGWNLLSKGATSAAGMAKDLTSQTGTKAVELSETVASKIGEGKLLGGFGNLLNSATEFGQKSFSGINQFVKSTSLHGFSGGQFKDQYDDLSDLKNASQVNEGEDLDDEKFKKMYRQQKIGEETNKLTSGFLKFSQNS</sequence>